<dbReference type="EC" id="1.11.1.-" evidence="13"/>
<name>A0ABV2D8V5_9HYPH</name>
<dbReference type="SUPFAM" id="SSF54909">
    <property type="entry name" value="Dimeric alpha+beta barrel"/>
    <property type="match status" value="1"/>
</dbReference>
<reference evidence="17 18" key="1">
    <citation type="submission" date="2024-06" db="EMBL/GenBank/DDBJ databases">
        <authorList>
            <person name="Kim D.-U."/>
        </authorList>
    </citation>
    <scope>NUCLEOTIDE SEQUENCE [LARGE SCALE GENOMIC DNA]</scope>
    <source>
        <strain evidence="17 18">KACC15460</strain>
    </source>
</reference>
<comment type="cofactor">
    <cofactor evidence="13">
        <name>heme b</name>
        <dbReference type="ChEBI" id="CHEBI:60344"/>
    </cofactor>
    <text evidence="13">Binds 1 heme b (iron(II)-protoporphyrin IX) group non-covalently per subunit.</text>
</comment>
<protein>
    <recommendedName>
        <fullName evidence="10 13">Deferrochelatase</fullName>
        <ecNumber evidence="13">1.11.1.-</ecNumber>
    </recommendedName>
    <alternativeName>
        <fullName evidence="11 13">Peroxidase EfeB</fullName>
    </alternativeName>
</protein>
<dbReference type="InterPro" id="IPR048327">
    <property type="entry name" value="Dyp_perox_N"/>
</dbReference>
<keyword evidence="5 13" id="KW-0479">Metal-binding</keyword>
<accession>A0ABV2D8V5</accession>
<keyword evidence="3 13" id="KW-0575">Peroxidase</keyword>
<dbReference type="EMBL" id="JBEWSZ010000001">
    <property type="protein sequence ID" value="MET2826461.1"/>
    <property type="molecule type" value="Genomic_DNA"/>
</dbReference>
<keyword evidence="18" id="KW-1185">Reference proteome</keyword>
<dbReference type="Pfam" id="PF20628">
    <property type="entry name" value="Dyp_perox_C"/>
    <property type="match status" value="1"/>
</dbReference>
<evidence type="ECO:0000256" key="5">
    <source>
        <dbReference type="ARBA" id="ARBA00022723"/>
    </source>
</evidence>
<dbReference type="InterPro" id="IPR048328">
    <property type="entry name" value="Dyp_perox_C"/>
</dbReference>
<evidence type="ECO:0000256" key="6">
    <source>
        <dbReference type="ARBA" id="ARBA00022729"/>
    </source>
</evidence>
<evidence type="ECO:0000313" key="18">
    <source>
        <dbReference type="Proteomes" id="UP001548832"/>
    </source>
</evidence>
<evidence type="ECO:0000259" key="15">
    <source>
        <dbReference type="Pfam" id="PF04261"/>
    </source>
</evidence>
<evidence type="ECO:0000256" key="9">
    <source>
        <dbReference type="ARBA" id="ARBA00023239"/>
    </source>
</evidence>
<evidence type="ECO:0000313" key="17">
    <source>
        <dbReference type="EMBL" id="MET2826461.1"/>
    </source>
</evidence>
<evidence type="ECO:0000256" key="12">
    <source>
        <dbReference type="ARBA" id="ARBA00048856"/>
    </source>
</evidence>
<feature type="domain" description="Dyp-type peroxidase N-terminal" evidence="15">
    <location>
        <begin position="71"/>
        <end position="222"/>
    </location>
</feature>
<keyword evidence="7 13" id="KW-0560">Oxidoreductase</keyword>
<feature type="domain" description="Dyp-type peroxidase C-terminal" evidence="16">
    <location>
        <begin position="236"/>
        <end position="418"/>
    </location>
</feature>
<dbReference type="NCBIfam" id="TIGR01413">
    <property type="entry name" value="Dyp_perox_fam"/>
    <property type="match status" value="1"/>
</dbReference>
<dbReference type="PANTHER" id="PTHR30521:SF4">
    <property type="entry name" value="DEFERROCHELATASE"/>
    <property type="match status" value="1"/>
</dbReference>
<evidence type="ECO:0000256" key="4">
    <source>
        <dbReference type="ARBA" id="ARBA00022617"/>
    </source>
</evidence>
<evidence type="ECO:0000256" key="8">
    <source>
        <dbReference type="ARBA" id="ARBA00023004"/>
    </source>
</evidence>
<comment type="function">
    <text evidence="13">Involved in the recovery of exogenous heme iron. Extracts iron from heme while preserving the protoporphyrin ring intact.</text>
</comment>
<dbReference type="InterPro" id="IPR006314">
    <property type="entry name" value="Dyp_peroxidase"/>
</dbReference>
<dbReference type="PROSITE" id="PS51318">
    <property type="entry name" value="TAT"/>
    <property type="match status" value="1"/>
</dbReference>
<evidence type="ECO:0000256" key="7">
    <source>
        <dbReference type="ARBA" id="ARBA00023002"/>
    </source>
</evidence>
<evidence type="ECO:0000256" key="10">
    <source>
        <dbReference type="ARBA" id="ARBA00033771"/>
    </source>
</evidence>
<comment type="catalytic activity">
    <reaction evidence="12">
        <text>heme b + 2 H(+) = protoporphyrin IX + Fe(2+)</text>
        <dbReference type="Rhea" id="RHEA:22584"/>
        <dbReference type="ChEBI" id="CHEBI:15378"/>
        <dbReference type="ChEBI" id="CHEBI:29033"/>
        <dbReference type="ChEBI" id="CHEBI:57306"/>
        <dbReference type="ChEBI" id="CHEBI:60344"/>
        <dbReference type="EC" id="4.98.1.1"/>
    </reaction>
    <physiologicalReaction direction="left-to-right" evidence="12">
        <dbReference type="Rhea" id="RHEA:22585"/>
    </physiologicalReaction>
</comment>
<dbReference type="Pfam" id="PF04261">
    <property type="entry name" value="Dyp_perox_N"/>
    <property type="match status" value="1"/>
</dbReference>
<keyword evidence="6" id="KW-0732">Signal</keyword>
<proteinExistence type="inferred from homology"/>
<dbReference type="RefSeq" id="WP_354458570.1">
    <property type="nucleotide sequence ID" value="NZ_JBEWSZ010000001.1"/>
</dbReference>
<dbReference type="PROSITE" id="PS51404">
    <property type="entry name" value="DYP_PEROXIDASE"/>
    <property type="match status" value="1"/>
</dbReference>
<evidence type="ECO:0000256" key="2">
    <source>
        <dbReference type="ARBA" id="ARBA00005365"/>
    </source>
</evidence>
<comment type="caution">
    <text evidence="17">The sequence shown here is derived from an EMBL/GenBank/DDBJ whole genome shotgun (WGS) entry which is preliminary data.</text>
</comment>
<comment type="similarity">
    <text evidence="2">Belongs to the DyP-type peroxidase family. EfeB subfamily.</text>
</comment>
<evidence type="ECO:0000256" key="14">
    <source>
        <dbReference type="SAM" id="MobiDB-lite"/>
    </source>
</evidence>
<evidence type="ECO:0000259" key="16">
    <source>
        <dbReference type="Pfam" id="PF20628"/>
    </source>
</evidence>
<evidence type="ECO:0000256" key="11">
    <source>
        <dbReference type="ARBA" id="ARBA00033775"/>
    </source>
</evidence>
<keyword evidence="8 13" id="KW-0408">Iron</keyword>
<feature type="region of interest" description="Disordered" evidence="14">
    <location>
        <begin position="223"/>
        <end position="248"/>
    </location>
</feature>
<comment type="subcellular location">
    <subcellularLocation>
        <location evidence="1">Cell envelope</location>
    </subcellularLocation>
</comment>
<dbReference type="InterPro" id="IPR011008">
    <property type="entry name" value="Dimeric_a/b-barrel"/>
</dbReference>
<evidence type="ECO:0000256" key="13">
    <source>
        <dbReference type="RuleBase" id="RU365017"/>
    </source>
</evidence>
<dbReference type="InterPro" id="IPR006311">
    <property type="entry name" value="TAT_signal"/>
</dbReference>
<gene>
    <name evidence="17" type="primary">efeB</name>
    <name evidence="17" type="ORF">ABVQ20_05685</name>
</gene>
<dbReference type="InterPro" id="IPR006313">
    <property type="entry name" value="EfeB/EfeN"/>
</dbReference>
<evidence type="ECO:0000256" key="3">
    <source>
        <dbReference type="ARBA" id="ARBA00022559"/>
    </source>
</evidence>
<keyword evidence="4 13" id="KW-0349">Heme</keyword>
<keyword evidence="9" id="KW-0456">Lyase</keyword>
<dbReference type="PANTHER" id="PTHR30521">
    <property type="entry name" value="DEFERROCHELATASE/PEROXIDASE"/>
    <property type="match status" value="1"/>
</dbReference>
<dbReference type="NCBIfam" id="TIGR01412">
    <property type="entry name" value="tat_substr_1"/>
    <property type="match status" value="1"/>
</dbReference>
<organism evidence="17 18">
    <name type="scientific">Mesorhizobium shangrilense</name>
    <dbReference type="NCBI Taxonomy" id="460060"/>
    <lineage>
        <taxon>Bacteria</taxon>
        <taxon>Pseudomonadati</taxon>
        <taxon>Pseudomonadota</taxon>
        <taxon>Alphaproteobacteria</taxon>
        <taxon>Hyphomicrobiales</taxon>
        <taxon>Phyllobacteriaceae</taxon>
        <taxon>Mesorhizobium</taxon>
    </lineage>
</organism>
<evidence type="ECO:0000256" key="1">
    <source>
        <dbReference type="ARBA" id="ARBA00004196"/>
    </source>
</evidence>
<sequence length="450" mass="48615">MAGNSVDNTKQSGMGLSLDRRRLLLGLGAAGGAIVSASAARADRCPMAAAGVAASPLPTIDDRQPFHGIHQAGITSSRPPAGLVVAFDVLAKNRSDLQRLMHTLTDRIAFLTEGGAAPVGELDFPPPDSGLLGPVVSPDNLTMTVAVGASLFDDRFGLAGVKPTRLATMHQFPNDALEVDRCHGDLLLQICSNTAETNIHALRDVVKHTPDLLMVRWQQDGFVPAPREPGERKEAPRNMLGFKDGTANPDSSDAALMDRIVWVRQDAGEQPWAAGGTYQVVRIIRNFVERWDRTRLVEQQTIIGRDKYSGAPLTMKAERDVPKYADDPKGNNIPLNAHIRLANPRTAATDANLILRRPFNFSRGVTKAGQLDMGLLFICFQADLDAGFIAVQNRLNGEPLEEYIKPVGGGYFFALPGVPDQHSYLGQSMLEAAGRFDRSEENPSATKKGA</sequence>
<dbReference type="Proteomes" id="UP001548832">
    <property type="component" value="Unassembled WGS sequence"/>
</dbReference>